<gene>
    <name evidence="2" type="ORF">SAPINGB_P002573</name>
</gene>
<feature type="region of interest" description="Disordered" evidence="1">
    <location>
        <begin position="72"/>
        <end position="97"/>
    </location>
</feature>
<dbReference type="OrthoDB" id="10031947at2759"/>
<dbReference type="Proteomes" id="UP000398389">
    <property type="component" value="Unassembled WGS sequence"/>
</dbReference>
<reference evidence="2 3" key="1">
    <citation type="submission" date="2019-09" db="EMBL/GenBank/DDBJ databases">
        <authorList>
            <person name="Brejova B."/>
        </authorList>
    </citation>
    <scope>NUCLEOTIDE SEQUENCE [LARGE SCALE GENOMIC DNA]</scope>
</reference>
<feature type="compositionally biased region" description="Low complexity" evidence="1">
    <location>
        <begin position="128"/>
        <end position="157"/>
    </location>
</feature>
<dbReference type="AlphaFoldDB" id="A0A5E8BEM0"/>
<proteinExistence type="predicted"/>
<keyword evidence="3" id="KW-1185">Reference proteome</keyword>
<name>A0A5E8BEM0_9ASCO</name>
<dbReference type="RefSeq" id="XP_031853182.1">
    <property type="nucleotide sequence ID" value="XM_031997291.1"/>
</dbReference>
<protein>
    <submittedName>
        <fullName evidence="2">Uncharacterized protein</fullName>
    </submittedName>
</protein>
<sequence length="227" mass="25821">MSGTLPPLPLVPYCVSLTLTIFLRTYPQVDLQYGYTWMDSAKLLESMSDRWWVAAAMGKMGQSVFKRLEREGQEESLMQSNHNKEQQSERSENGDANVVKKDELSYNGSVSHEQPVQQSVQQQQTIAPLQQQQQQQPQQQLQQQQQLPSQPLQQQNELPPPPPATFEPFEYPYIEDSSSTATPTTVTTAGNTDQFLDMFSQLPNPTSFLDQAIGTDLYEDVKQWFEA</sequence>
<accession>A0A5E8BEM0</accession>
<evidence type="ECO:0000313" key="2">
    <source>
        <dbReference type="EMBL" id="VVT50045.1"/>
    </source>
</evidence>
<organism evidence="2 3">
    <name type="scientific">Magnusiomyces paraingens</name>
    <dbReference type="NCBI Taxonomy" id="2606893"/>
    <lineage>
        <taxon>Eukaryota</taxon>
        <taxon>Fungi</taxon>
        <taxon>Dikarya</taxon>
        <taxon>Ascomycota</taxon>
        <taxon>Saccharomycotina</taxon>
        <taxon>Dipodascomycetes</taxon>
        <taxon>Dipodascales</taxon>
        <taxon>Dipodascaceae</taxon>
        <taxon>Magnusiomyces</taxon>
    </lineage>
</organism>
<evidence type="ECO:0000256" key="1">
    <source>
        <dbReference type="SAM" id="MobiDB-lite"/>
    </source>
</evidence>
<feature type="compositionally biased region" description="Basic and acidic residues" evidence="1">
    <location>
        <begin position="82"/>
        <end position="97"/>
    </location>
</feature>
<evidence type="ECO:0000313" key="3">
    <source>
        <dbReference type="Proteomes" id="UP000398389"/>
    </source>
</evidence>
<dbReference type="EMBL" id="CABVLU010000002">
    <property type="protein sequence ID" value="VVT50045.1"/>
    <property type="molecule type" value="Genomic_DNA"/>
</dbReference>
<dbReference type="GeneID" id="43581391"/>
<feature type="region of interest" description="Disordered" evidence="1">
    <location>
        <begin position="128"/>
        <end position="170"/>
    </location>
</feature>